<sequence length="144" mass="16446">MAILASRTLGKSGRSGYERIKSGVEVVCALVKKDLNEKLPHGDDRIMTVVTHVARKEYGFDEKGNQNGSLVSRLLRKEELHYINNKTITQRNSTFNWQKRLVSVKINKSLEKSGRCLFHTSDFNYNCKRNEPGNEDGYARAKKN</sequence>
<organism evidence="1 2">
    <name type="scientific">Trichinella pseudospiralis</name>
    <name type="common">Parasitic roundworm</name>
    <dbReference type="NCBI Taxonomy" id="6337"/>
    <lineage>
        <taxon>Eukaryota</taxon>
        <taxon>Metazoa</taxon>
        <taxon>Ecdysozoa</taxon>
        <taxon>Nematoda</taxon>
        <taxon>Enoplea</taxon>
        <taxon>Dorylaimia</taxon>
        <taxon>Trichinellida</taxon>
        <taxon>Trichinellidae</taxon>
        <taxon>Trichinella</taxon>
    </lineage>
</organism>
<protein>
    <submittedName>
        <fullName evidence="1">Uncharacterized protein</fullName>
    </submittedName>
</protein>
<evidence type="ECO:0000313" key="1">
    <source>
        <dbReference type="EMBL" id="KRZ34434.1"/>
    </source>
</evidence>
<evidence type="ECO:0000313" key="2">
    <source>
        <dbReference type="Proteomes" id="UP000054826"/>
    </source>
</evidence>
<proteinExistence type="predicted"/>
<name>A0A0V1JHB2_TRIPS</name>
<dbReference type="AlphaFoldDB" id="A0A0V1JHB2"/>
<comment type="caution">
    <text evidence="1">The sequence shown here is derived from an EMBL/GenBank/DDBJ whole genome shotgun (WGS) entry which is preliminary data.</text>
</comment>
<gene>
    <name evidence="1" type="ORF">T4C_7931</name>
</gene>
<accession>A0A0V1JHB2</accession>
<dbReference type="Proteomes" id="UP000054826">
    <property type="component" value="Unassembled WGS sequence"/>
</dbReference>
<dbReference type="EMBL" id="JYDV01000098">
    <property type="protein sequence ID" value="KRZ34434.1"/>
    <property type="molecule type" value="Genomic_DNA"/>
</dbReference>
<reference evidence="1 2" key="1">
    <citation type="submission" date="2015-01" db="EMBL/GenBank/DDBJ databases">
        <title>Evolution of Trichinella species and genotypes.</title>
        <authorList>
            <person name="Korhonen P.K."/>
            <person name="Edoardo P."/>
            <person name="Giuseppe L.R."/>
            <person name="Gasser R.B."/>
        </authorList>
    </citation>
    <scope>NUCLEOTIDE SEQUENCE [LARGE SCALE GENOMIC DNA]</scope>
    <source>
        <strain evidence="1">ISS176</strain>
    </source>
</reference>